<dbReference type="SUPFAM" id="SSF89372">
    <property type="entry name" value="Fucose-specific lectin"/>
    <property type="match status" value="2"/>
</dbReference>
<feature type="compositionally biased region" description="Low complexity" evidence="1">
    <location>
        <begin position="1"/>
        <end position="17"/>
    </location>
</feature>
<name>A0ABR3QRP9_9PLEO</name>
<feature type="region of interest" description="Disordered" evidence="1">
    <location>
        <begin position="1"/>
        <end position="54"/>
    </location>
</feature>
<reference evidence="3 4" key="1">
    <citation type="submission" date="2024-02" db="EMBL/GenBank/DDBJ databases">
        <title>De novo assembly and annotation of 12 fungi associated with fruit tree decline syndrome in Ontario, Canada.</title>
        <authorList>
            <person name="Sulman M."/>
            <person name="Ellouze W."/>
            <person name="Ilyukhin E."/>
        </authorList>
    </citation>
    <scope>NUCLEOTIDE SEQUENCE [LARGE SCALE GENOMIC DNA]</scope>
    <source>
        <strain evidence="3 4">M97-236</strain>
    </source>
</reference>
<sequence>MPRATTTDSTATPSAGSHDSDSVAVTLTLTNSPSSIASDSSPTSEPSSPSLPLLRGPGFVSNDLSAAVGASSSLFWDLRAGGKLFKKEGEGSWDAYPDGQFLVAPIAVSTGEGTQTAITVEAVHGRMLYSHYHDGQWDNWQELEFAAQFRRRPAVVSRAPGRVDVFNVDNDAHLWLVSYDGSSWSEWTELGDGTNGDVAATTWGEDRIDVFAKYGDTTNAPLRHKYWTAESGWTSEWEDLGMPFTSGWDSSPQQTGPEHYSSPLAVSWCDTAGECKVDVVLNAGTTSHKLFQNGAWSDWTSGRLGASHEGAEFPDTQSIIRGDGLDGRPLAHLVSRGTDTCIHHIAHNGTDWVSWTYLWCENQEGGSDYPSEYLPTFLASNDGANIEVFARDLEGNLHKYGFHGTPAEWSYPDGNEKWENLGQPS</sequence>
<proteinExistence type="predicted"/>
<accession>A0ABR3QRP9</accession>
<gene>
    <name evidence="3" type="ORF">SLS59_008649</name>
</gene>
<dbReference type="EMBL" id="JAKIXB020000034">
    <property type="protein sequence ID" value="KAL1594836.1"/>
    <property type="molecule type" value="Genomic_DNA"/>
</dbReference>
<keyword evidence="4" id="KW-1185">Reference proteome</keyword>
<dbReference type="Proteomes" id="UP001521222">
    <property type="component" value="Unassembled WGS sequence"/>
</dbReference>
<organism evidence="3 4">
    <name type="scientific">Nothophoma quercina</name>
    <dbReference type="NCBI Taxonomy" id="749835"/>
    <lineage>
        <taxon>Eukaryota</taxon>
        <taxon>Fungi</taxon>
        <taxon>Dikarya</taxon>
        <taxon>Ascomycota</taxon>
        <taxon>Pezizomycotina</taxon>
        <taxon>Dothideomycetes</taxon>
        <taxon>Pleosporomycetidae</taxon>
        <taxon>Pleosporales</taxon>
        <taxon>Pleosporineae</taxon>
        <taxon>Didymellaceae</taxon>
        <taxon>Nothophoma</taxon>
    </lineage>
</organism>
<dbReference type="Pfam" id="PF26607">
    <property type="entry name" value="DUF8189"/>
    <property type="match status" value="1"/>
</dbReference>
<feature type="compositionally biased region" description="Low complexity" evidence="1">
    <location>
        <begin position="32"/>
        <end position="52"/>
    </location>
</feature>
<feature type="domain" description="PLL-like beta propeller" evidence="2">
    <location>
        <begin position="132"/>
        <end position="356"/>
    </location>
</feature>
<protein>
    <recommendedName>
        <fullName evidence="2">PLL-like beta propeller domain-containing protein</fullName>
    </recommendedName>
</protein>
<evidence type="ECO:0000313" key="4">
    <source>
        <dbReference type="Proteomes" id="UP001521222"/>
    </source>
</evidence>
<comment type="caution">
    <text evidence="3">The sequence shown here is derived from an EMBL/GenBank/DDBJ whole genome shotgun (WGS) entry which is preliminary data.</text>
</comment>
<evidence type="ECO:0000259" key="2">
    <source>
        <dbReference type="Pfam" id="PF26607"/>
    </source>
</evidence>
<dbReference type="InterPro" id="IPR058502">
    <property type="entry name" value="PLL-like_beta-prop"/>
</dbReference>
<dbReference type="Gene3D" id="2.120.10.70">
    <property type="entry name" value="Fucose-specific lectin"/>
    <property type="match status" value="1"/>
</dbReference>
<evidence type="ECO:0000313" key="3">
    <source>
        <dbReference type="EMBL" id="KAL1594836.1"/>
    </source>
</evidence>
<evidence type="ECO:0000256" key="1">
    <source>
        <dbReference type="SAM" id="MobiDB-lite"/>
    </source>
</evidence>